<evidence type="ECO:0000313" key="2">
    <source>
        <dbReference type="Proteomes" id="UP000032534"/>
    </source>
</evidence>
<dbReference type="OrthoDB" id="2653009at2"/>
<reference evidence="1 2" key="1">
    <citation type="submission" date="2014-11" db="EMBL/GenBank/DDBJ databases">
        <title>Draft Genome Sequences of Paenibacillus polymyxa NRRL B-30509 and Paenibacillus terrae NRRL B-30644, Strains from a Poultry Environment that Produce Tridecaptin A and Paenicidins.</title>
        <authorList>
            <person name="van Belkum M.J."/>
            <person name="Lohans C.T."/>
            <person name="Vederas J.C."/>
        </authorList>
    </citation>
    <scope>NUCLEOTIDE SEQUENCE [LARGE SCALE GENOMIC DNA]</scope>
    <source>
        <strain evidence="1 2">NRRL B-30644</strain>
    </source>
</reference>
<name>A0A0D7X831_9BACL</name>
<comment type="caution">
    <text evidence="1">The sequence shown here is derived from an EMBL/GenBank/DDBJ whole genome shotgun (WGS) entry which is preliminary data.</text>
</comment>
<dbReference type="PATRIC" id="fig|159743.3.peg.295"/>
<organism evidence="1 2">
    <name type="scientific">Paenibacillus terrae</name>
    <dbReference type="NCBI Taxonomy" id="159743"/>
    <lineage>
        <taxon>Bacteria</taxon>
        <taxon>Bacillati</taxon>
        <taxon>Bacillota</taxon>
        <taxon>Bacilli</taxon>
        <taxon>Bacillales</taxon>
        <taxon>Paenibacillaceae</taxon>
        <taxon>Paenibacillus</taxon>
    </lineage>
</organism>
<evidence type="ECO:0000313" key="1">
    <source>
        <dbReference type="EMBL" id="KJD47620.1"/>
    </source>
</evidence>
<keyword evidence="2" id="KW-1185">Reference proteome</keyword>
<dbReference type="EMBL" id="JTHP01000001">
    <property type="protein sequence ID" value="KJD47620.1"/>
    <property type="molecule type" value="Genomic_DNA"/>
</dbReference>
<gene>
    <name evidence="1" type="ORF">QD47_01310</name>
</gene>
<sequence length="190" mass="22322">MDNHEINTIPIHSFQITDVPWHRLTTPYGRGTELPQLMSDGKYDDIANLIEHQGTLWQVTPWALLFLLRNIHARKVNDITLEELECYHAVIGALDMQNAQADSQKSVESLTMLLDEKYLWPEDTDPEEDELEWEEEEARGYDPVAFWSYYDYSYRFLKRALPDFESMLQHSSDPDISDALLELVQELRKF</sequence>
<dbReference type="RefSeq" id="WP_044644404.1">
    <property type="nucleotide sequence ID" value="NZ_JTHP01000001.1"/>
</dbReference>
<dbReference type="AlphaFoldDB" id="A0A0D7X831"/>
<protein>
    <submittedName>
        <fullName evidence="1">Uncharacterized protein</fullName>
    </submittedName>
</protein>
<proteinExistence type="predicted"/>
<dbReference type="Proteomes" id="UP000032534">
    <property type="component" value="Unassembled WGS sequence"/>
</dbReference>
<accession>A0A0D7X831</accession>